<keyword evidence="3" id="KW-1185">Reference proteome</keyword>
<evidence type="ECO:0000313" key="2">
    <source>
        <dbReference type="EMBL" id="MDQ0450035.1"/>
    </source>
</evidence>
<dbReference type="RefSeq" id="WP_307354486.1">
    <property type="nucleotide sequence ID" value="NZ_JAUSVP010000025.1"/>
</dbReference>
<evidence type="ECO:0000313" key="3">
    <source>
        <dbReference type="Proteomes" id="UP001231124"/>
    </source>
</evidence>
<evidence type="ECO:0000256" key="1">
    <source>
        <dbReference type="SAM" id="MobiDB-lite"/>
    </source>
</evidence>
<reference evidence="2 3" key="1">
    <citation type="submission" date="2023-07" db="EMBL/GenBank/DDBJ databases">
        <title>Genomic Encyclopedia of Type Strains, Phase IV (KMG-IV): sequencing the most valuable type-strain genomes for metagenomic binning, comparative biology and taxonomic classification.</title>
        <authorList>
            <person name="Goeker M."/>
        </authorList>
    </citation>
    <scope>NUCLEOTIDE SEQUENCE [LARGE SCALE GENOMIC DNA]</scope>
    <source>
        <strain evidence="2 3">DSM 19013</strain>
    </source>
</reference>
<feature type="region of interest" description="Disordered" evidence="1">
    <location>
        <begin position="82"/>
        <end position="101"/>
    </location>
</feature>
<evidence type="ECO:0008006" key="4">
    <source>
        <dbReference type="Google" id="ProtNLM"/>
    </source>
</evidence>
<comment type="caution">
    <text evidence="2">The sequence shown here is derived from an EMBL/GenBank/DDBJ whole genome shotgun (WGS) entry which is preliminary data.</text>
</comment>
<protein>
    <recommendedName>
        <fullName evidence="4">Transcriptional regulator</fullName>
    </recommendedName>
</protein>
<dbReference type="EMBL" id="JAUSVP010000025">
    <property type="protein sequence ID" value="MDQ0450035.1"/>
    <property type="molecule type" value="Genomic_DNA"/>
</dbReference>
<sequence>MSTLIGHTPEEREAFIRNSAILAELVVLKTPLVRLAIRHGIPREDLIRDLRSYLGMGVAALEADVDGAVLVGGPPASELPLVATQKRRSLPGDPASKKPAV</sequence>
<organism evidence="2 3">
    <name type="scientific">Methylobacterium aerolatum</name>
    <dbReference type="NCBI Taxonomy" id="418708"/>
    <lineage>
        <taxon>Bacteria</taxon>
        <taxon>Pseudomonadati</taxon>
        <taxon>Pseudomonadota</taxon>
        <taxon>Alphaproteobacteria</taxon>
        <taxon>Hyphomicrobiales</taxon>
        <taxon>Methylobacteriaceae</taxon>
        <taxon>Methylobacterium</taxon>
    </lineage>
</organism>
<dbReference type="Proteomes" id="UP001231124">
    <property type="component" value="Unassembled WGS sequence"/>
</dbReference>
<proteinExistence type="predicted"/>
<accession>A0ABU0I5Z4</accession>
<gene>
    <name evidence="2" type="ORF">QO012_004560</name>
</gene>
<name>A0ABU0I5Z4_9HYPH</name>